<feature type="region of interest" description="Disordered" evidence="7">
    <location>
        <begin position="1"/>
        <end position="79"/>
    </location>
</feature>
<keyword evidence="3" id="KW-0677">Repeat</keyword>
<dbReference type="InterPro" id="IPR037590">
    <property type="entry name" value="WDR24"/>
</dbReference>
<feature type="domain" description="WDR59/RTC1-like RING zinc finger" evidence="8">
    <location>
        <begin position="925"/>
        <end position="976"/>
    </location>
</feature>
<evidence type="ECO:0000256" key="1">
    <source>
        <dbReference type="ARBA" id="ARBA00022574"/>
    </source>
</evidence>
<dbReference type="EMBL" id="JANBPU010000027">
    <property type="protein sequence ID" value="KAJ1919404.1"/>
    <property type="molecule type" value="Genomic_DNA"/>
</dbReference>
<evidence type="ECO:0000313" key="9">
    <source>
        <dbReference type="EMBL" id="KAJ1919404.1"/>
    </source>
</evidence>
<evidence type="ECO:0000313" key="10">
    <source>
        <dbReference type="Proteomes" id="UP001150538"/>
    </source>
</evidence>
<dbReference type="GO" id="GO:0005774">
    <property type="term" value="C:vacuolar membrane"/>
    <property type="evidence" value="ECO:0007669"/>
    <property type="project" value="TreeGrafter"/>
</dbReference>
<keyword evidence="1 6" id="KW-0853">WD repeat</keyword>
<keyword evidence="2" id="KW-0479">Metal-binding</keyword>
<dbReference type="InterPro" id="IPR036322">
    <property type="entry name" value="WD40_repeat_dom_sf"/>
</dbReference>
<dbReference type="GO" id="GO:0008270">
    <property type="term" value="F:zinc ion binding"/>
    <property type="evidence" value="ECO:0007669"/>
    <property type="project" value="UniProtKB-KW"/>
</dbReference>
<dbReference type="PROSITE" id="PS50082">
    <property type="entry name" value="WD_REPEATS_2"/>
    <property type="match status" value="1"/>
</dbReference>
<reference evidence="9" key="1">
    <citation type="submission" date="2022-07" db="EMBL/GenBank/DDBJ databases">
        <title>Phylogenomic reconstructions and comparative analyses of Kickxellomycotina fungi.</title>
        <authorList>
            <person name="Reynolds N.K."/>
            <person name="Stajich J.E."/>
            <person name="Barry K."/>
            <person name="Grigoriev I.V."/>
            <person name="Crous P."/>
            <person name="Smith M.E."/>
        </authorList>
    </citation>
    <scope>NUCLEOTIDE SEQUENCE</scope>
    <source>
        <strain evidence="9">NBRC 100468</strain>
    </source>
</reference>
<dbReference type="PANTHER" id="PTHR46200">
    <property type="entry name" value="GATOR COMPLEX PROTEIN WDR24"/>
    <property type="match status" value="1"/>
</dbReference>
<feature type="compositionally biased region" description="Basic and acidic residues" evidence="7">
    <location>
        <begin position="742"/>
        <end position="754"/>
    </location>
</feature>
<dbReference type="Pfam" id="PF00400">
    <property type="entry name" value="WD40"/>
    <property type="match status" value="1"/>
</dbReference>
<dbReference type="PROSITE" id="PS00678">
    <property type="entry name" value="WD_REPEATS_1"/>
    <property type="match status" value="1"/>
</dbReference>
<dbReference type="SUPFAM" id="SSF50978">
    <property type="entry name" value="WD40 repeat-like"/>
    <property type="match status" value="1"/>
</dbReference>
<keyword evidence="5" id="KW-0862">Zinc</keyword>
<feature type="compositionally biased region" description="Polar residues" evidence="7">
    <location>
        <begin position="775"/>
        <end position="788"/>
    </location>
</feature>
<organism evidence="9 10">
    <name type="scientific">Mycoemilia scoparia</name>
    <dbReference type="NCBI Taxonomy" id="417184"/>
    <lineage>
        <taxon>Eukaryota</taxon>
        <taxon>Fungi</taxon>
        <taxon>Fungi incertae sedis</taxon>
        <taxon>Zoopagomycota</taxon>
        <taxon>Kickxellomycotina</taxon>
        <taxon>Kickxellomycetes</taxon>
        <taxon>Kickxellales</taxon>
        <taxon>Kickxellaceae</taxon>
        <taxon>Mycoemilia</taxon>
    </lineage>
</organism>
<feature type="compositionally biased region" description="Low complexity" evidence="7">
    <location>
        <begin position="160"/>
        <end position="171"/>
    </location>
</feature>
<evidence type="ECO:0000259" key="8">
    <source>
        <dbReference type="Pfam" id="PF17120"/>
    </source>
</evidence>
<proteinExistence type="predicted"/>
<feature type="region of interest" description="Disordered" evidence="7">
    <location>
        <begin position="728"/>
        <end position="795"/>
    </location>
</feature>
<dbReference type="InterPro" id="IPR015943">
    <property type="entry name" value="WD40/YVTN_repeat-like_dom_sf"/>
</dbReference>
<dbReference type="GO" id="GO:0061700">
    <property type="term" value="C:GATOR2 complex"/>
    <property type="evidence" value="ECO:0007669"/>
    <property type="project" value="TreeGrafter"/>
</dbReference>
<evidence type="ECO:0000256" key="3">
    <source>
        <dbReference type="ARBA" id="ARBA00022737"/>
    </source>
</evidence>
<dbReference type="SMART" id="SM00320">
    <property type="entry name" value="WD40"/>
    <property type="match status" value="4"/>
</dbReference>
<dbReference type="PANTHER" id="PTHR46200:SF1">
    <property type="entry name" value="GATOR COMPLEX PROTEIN WDR24"/>
    <property type="match status" value="1"/>
</dbReference>
<dbReference type="AlphaFoldDB" id="A0A9W8DPP4"/>
<evidence type="ECO:0000256" key="5">
    <source>
        <dbReference type="ARBA" id="ARBA00022833"/>
    </source>
</evidence>
<dbReference type="OrthoDB" id="60955at2759"/>
<dbReference type="CDD" id="cd16693">
    <property type="entry name" value="mRING-H2-C3H3C2_WDR24"/>
    <property type="match status" value="1"/>
</dbReference>
<keyword evidence="4" id="KW-0863">Zinc-finger</keyword>
<feature type="region of interest" description="Disordered" evidence="7">
    <location>
        <begin position="151"/>
        <end position="192"/>
    </location>
</feature>
<evidence type="ECO:0000256" key="2">
    <source>
        <dbReference type="ARBA" id="ARBA00022723"/>
    </source>
</evidence>
<evidence type="ECO:0000256" key="7">
    <source>
        <dbReference type="SAM" id="MobiDB-lite"/>
    </source>
</evidence>
<feature type="compositionally biased region" description="Polar residues" evidence="7">
    <location>
        <begin position="60"/>
        <end position="79"/>
    </location>
</feature>
<dbReference type="Pfam" id="PF17120">
    <property type="entry name" value="zf-RING_16"/>
    <property type="match status" value="1"/>
</dbReference>
<comment type="caution">
    <text evidence="9">The sequence shown here is derived from an EMBL/GenBank/DDBJ whole genome shotgun (WGS) entry which is preliminary data.</text>
</comment>
<protein>
    <submittedName>
        <fullName evidence="9">SEA (Seh1-associated) complex subunit</fullName>
    </submittedName>
</protein>
<accession>A0A9W8DPP4</accession>
<dbReference type="GO" id="GO:1904263">
    <property type="term" value="P:positive regulation of TORC1 signaling"/>
    <property type="evidence" value="ECO:0007669"/>
    <property type="project" value="TreeGrafter"/>
</dbReference>
<evidence type="ECO:0000256" key="4">
    <source>
        <dbReference type="ARBA" id="ARBA00022771"/>
    </source>
</evidence>
<dbReference type="GO" id="GO:0005829">
    <property type="term" value="C:cytosol"/>
    <property type="evidence" value="ECO:0007669"/>
    <property type="project" value="TreeGrafter"/>
</dbReference>
<dbReference type="GO" id="GO:0016239">
    <property type="term" value="P:positive regulation of macroautophagy"/>
    <property type="evidence" value="ECO:0007669"/>
    <property type="project" value="TreeGrafter"/>
</dbReference>
<feature type="compositionally biased region" description="Polar residues" evidence="7">
    <location>
        <begin position="1"/>
        <end position="20"/>
    </location>
</feature>
<dbReference type="InterPro" id="IPR019775">
    <property type="entry name" value="WD40_repeat_CS"/>
</dbReference>
<gene>
    <name evidence="9" type="primary">RTC1</name>
    <name evidence="9" type="ORF">H4219_001996</name>
</gene>
<keyword evidence="10" id="KW-1185">Reference proteome</keyword>
<name>A0A9W8DPP4_9FUNG</name>
<dbReference type="Proteomes" id="UP001150538">
    <property type="component" value="Unassembled WGS sequence"/>
</dbReference>
<feature type="compositionally biased region" description="Polar residues" evidence="7">
    <location>
        <begin position="728"/>
        <end position="741"/>
    </location>
</feature>
<dbReference type="Gene3D" id="2.130.10.10">
    <property type="entry name" value="YVTN repeat-like/Quinoprotein amine dehydrogenase"/>
    <property type="match status" value="1"/>
</dbReference>
<dbReference type="InterPro" id="IPR049566">
    <property type="entry name" value="WDR59_RTC1-like_RING_Znf"/>
</dbReference>
<dbReference type="PROSITE" id="PS50294">
    <property type="entry name" value="WD_REPEATS_REGION"/>
    <property type="match status" value="1"/>
</dbReference>
<dbReference type="InterPro" id="IPR001680">
    <property type="entry name" value="WD40_rpt"/>
</dbReference>
<sequence length="992" mass="110563">MREQPSSISPREVSSINGLSSPKGLLATTNTRPRSERTWRINGECDSPTNDKSELKQPVKQRQSILQKPTHPQTTPTNRVTPFMAKSISALNSAPSYAAVTSGASPNSGGAQGKAQAKNINVSGFSRSKSEMSNGTAVANLPQPQAIIDNNSNGSQHIISSNSGGASSSRLGYRRRGSDTSRAIGPRGRTMEWSSTYGNDGLNYHTNINNQIHQKQQHQQNYQHSRYNSLLDDKLHEEKEIEAGSHGSSVSSLTIPNPCDARSIGGYRYKGTKRLKFRSRWLNIAAAPDGQQHAAMVCTDSLIAISVDEFSDKGEIHFGGRRHDFTFDFKDVIWDPSRYIITGSNSGVICAWDPENPRNCVNRLENASRPIIRLAAKPGDPNVVIAAYSGMGVHSIDIREPRPRKRSHVTSSNHTFNDVHCNPVKSHEIATIDNNGRVMVWDTRTKKQSVNTILAHGSATAHAVAWHPDGSYIASGGDDRHIKIWDVNVDYQKLYEKPYCDISTPYYVRRIAWRPGHKTQLASFSADLDHRVYVWDTREPYHHVMYQDHVESNTTGFLWYDENRLWSCTLGGDFIDCDVRSGMTRTSKYLSTGSACFSPFHELAVATYQDIPAPKLQSGENPDSLKAEEDAQFNESDEACDLTNWDVYPHASFVQDIGEVLDDLPTPDRIVYLAENFVLDGTDVYKSCQHNYNAAISVECYQIAKTWQLLQNMFGYARPILREQNQGQGVLGASNQPGSTETNKEQESGPKDPSRNSYGTKSIIGFQEHDIPENTDPSPDTDSETNQLIKHGGSSGFGTQRTIDICTKGRTTKQDCKYILDLCEYYCDQGNPQMSVTIALVMSKFINLIKWTNAQGWFSEYIGYLDRLQATTAATWILNACPFEAVKDHFFDNMGIKWSCGHCNEKLEPINGLSRWYCVTCNRASQTCSICLLPVKGRYIWCQGCGHGGHAQHINEWFSEHRNEVCPAGCGHQCQFYPDSLDDEVASVVDIA</sequence>
<feature type="repeat" description="WD" evidence="6">
    <location>
        <begin position="454"/>
        <end position="488"/>
    </location>
</feature>
<evidence type="ECO:0000256" key="6">
    <source>
        <dbReference type="PROSITE-ProRule" id="PRU00221"/>
    </source>
</evidence>